<keyword evidence="11" id="KW-0902">Two-component regulatory system</keyword>
<dbReference type="Gene3D" id="1.10.287.130">
    <property type="match status" value="1"/>
</dbReference>
<dbReference type="InterPro" id="IPR036097">
    <property type="entry name" value="HisK_dim/P_sf"/>
</dbReference>
<keyword evidence="12" id="KW-0472">Membrane</keyword>
<keyword evidence="9" id="KW-0067">ATP-binding</keyword>
<dbReference type="STRING" id="536019.Mesop_2224"/>
<dbReference type="Pfam" id="PF00512">
    <property type="entry name" value="HisKA"/>
    <property type="match status" value="1"/>
</dbReference>
<keyword evidence="8 15" id="KW-0418">Kinase</keyword>
<dbReference type="PANTHER" id="PTHR45436:SF14">
    <property type="entry name" value="SENSOR PROTEIN QSEC"/>
    <property type="match status" value="1"/>
</dbReference>
<dbReference type="GO" id="GO:0005524">
    <property type="term" value="F:ATP binding"/>
    <property type="evidence" value="ECO:0007669"/>
    <property type="project" value="UniProtKB-KW"/>
</dbReference>
<evidence type="ECO:0000256" key="11">
    <source>
        <dbReference type="ARBA" id="ARBA00023012"/>
    </source>
</evidence>
<keyword evidence="10 12" id="KW-1133">Transmembrane helix</keyword>
<dbReference type="RefSeq" id="WP_013893422.1">
    <property type="nucleotide sequence ID" value="NC_015675.1"/>
</dbReference>
<evidence type="ECO:0000259" key="13">
    <source>
        <dbReference type="PROSITE" id="PS50109"/>
    </source>
</evidence>
<dbReference type="CDD" id="cd00082">
    <property type="entry name" value="HisKA"/>
    <property type="match status" value="1"/>
</dbReference>
<evidence type="ECO:0000259" key="14">
    <source>
        <dbReference type="PROSITE" id="PS50885"/>
    </source>
</evidence>
<proteinExistence type="predicted"/>
<evidence type="ECO:0000256" key="12">
    <source>
        <dbReference type="SAM" id="Phobius"/>
    </source>
</evidence>
<dbReference type="InterPro" id="IPR003660">
    <property type="entry name" value="HAMP_dom"/>
</dbReference>
<dbReference type="AlphaFoldDB" id="F7YDA4"/>
<dbReference type="InterPro" id="IPR013727">
    <property type="entry name" value="2CSK_N"/>
</dbReference>
<evidence type="ECO:0000313" key="16">
    <source>
        <dbReference type="Proteomes" id="UP000001623"/>
    </source>
</evidence>
<dbReference type="EMBL" id="CP002279">
    <property type="protein sequence ID" value="AEH86700.1"/>
    <property type="molecule type" value="Genomic_DNA"/>
</dbReference>
<evidence type="ECO:0000256" key="2">
    <source>
        <dbReference type="ARBA" id="ARBA00004141"/>
    </source>
</evidence>
<evidence type="ECO:0000256" key="1">
    <source>
        <dbReference type="ARBA" id="ARBA00000085"/>
    </source>
</evidence>
<dbReference type="InterPro" id="IPR003661">
    <property type="entry name" value="HisK_dim/P_dom"/>
</dbReference>
<evidence type="ECO:0000256" key="9">
    <source>
        <dbReference type="ARBA" id="ARBA00022840"/>
    </source>
</evidence>
<dbReference type="SUPFAM" id="SSF47384">
    <property type="entry name" value="Homodimeric domain of signal transducing histidine kinase"/>
    <property type="match status" value="1"/>
</dbReference>
<sequence>MRVLDSLAGRVVVSLILLTVAFGLVAAGTGSITLHREINEAMDSSMQESARRLLPLVIDDLFGREPSQSPRRLAEAVSDDDGGRLIFQVRDAGGRVLIHSYDAPAEPLTAELVQGFSEASGWRIYTEPAVSGTVFIQVAELDARRNEETLEAATGFLIPMVILIPLSALVAWLTLARFLRPIATLRGEISARHGDNLAPIRTDDLPSELAAIAKSVNSLMRRLNMALDAEKEFTANAAHELRTPIAGALAQTERLIAEASDEAEKKRPRQIRAALSDLADLSEKLMQLARADAGVAVAGKPADLAAVAALVVEDFEQRGQNKGRLRLKTPDNGKALVAIDTDALAIILRNLIENALRHGTEGGEVVIRITDDARLSVVNQGPVVPAPDGLVKRFERGETRAEGSGLGLAIVNRILQQIGATLTLDSPASGQQDGFEATIRFPPHNVNRV</sequence>
<dbReference type="PANTHER" id="PTHR45436">
    <property type="entry name" value="SENSOR HISTIDINE KINASE YKOH"/>
    <property type="match status" value="1"/>
</dbReference>
<evidence type="ECO:0000256" key="4">
    <source>
        <dbReference type="ARBA" id="ARBA00022553"/>
    </source>
</evidence>
<comment type="catalytic activity">
    <reaction evidence="1">
        <text>ATP + protein L-histidine = ADP + protein N-phospho-L-histidine.</text>
        <dbReference type="EC" id="2.7.13.3"/>
    </reaction>
</comment>
<dbReference type="InterPro" id="IPR050428">
    <property type="entry name" value="TCS_sensor_his_kinase"/>
</dbReference>
<keyword evidence="7" id="KW-0547">Nucleotide-binding</keyword>
<keyword evidence="4" id="KW-0597">Phosphoprotein</keyword>
<feature type="transmembrane region" description="Helical" evidence="12">
    <location>
        <begin position="156"/>
        <end position="176"/>
    </location>
</feature>
<dbReference type="EC" id="2.7.13.3" evidence="3"/>
<dbReference type="GO" id="GO:0005886">
    <property type="term" value="C:plasma membrane"/>
    <property type="evidence" value="ECO:0007669"/>
    <property type="project" value="TreeGrafter"/>
</dbReference>
<dbReference type="Gene3D" id="3.30.565.10">
    <property type="entry name" value="Histidine kinase-like ATPase, C-terminal domain"/>
    <property type="match status" value="1"/>
</dbReference>
<comment type="subcellular location">
    <subcellularLocation>
        <location evidence="2">Membrane</location>
        <topology evidence="2">Multi-pass membrane protein</topology>
    </subcellularLocation>
</comment>
<gene>
    <name evidence="15" type="ordered locus">Mesop_2224</name>
</gene>
<keyword evidence="6 12" id="KW-0812">Transmembrane</keyword>
<name>F7YDA4_MESOW</name>
<feature type="domain" description="HAMP" evidence="14">
    <location>
        <begin position="176"/>
        <end position="228"/>
    </location>
</feature>
<dbReference type="PROSITE" id="PS50109">
    <property type="entry name" value="HIS_KIN"/>
    <property type="match status" value="1"/>
</dbReference>
<evidence type="ECO:0000256" key="7">
    <source>
        <dbReference type="ARBA" id="ARBA00022741"/>
    </source>
</evidence>
<dbReference type="Proteomes" id="UP000001623">
    <property type="component" value="Chromosome"/>
</dbReference>
<evidence type="ECO:0000256" key="10">
    <source>
        <dbReference type="ARBA" id="ARBA00022989"/>
    </source>
</evidence>
<dbReference type="PROSITE" id="PS50885">
    <property type="entry name" value="HAMP"/>
    <property type="match status" value="1"/>
</dbReference>
<dbReference type="SMART" id="SM00387">
    <property type="entry name" value="HATPase_c"/>
    <property type="match status" value="1"/>
</dbReference>
<dbReference type="GO" id="GO:0000155">
    <property type="term" value="F:phosphorelay sensor kinase activity"/>
    <property type="evidence" value="ECO:0007669"/>
    <property type="project" value="InterPro"/>
</dbReference>
<dbReference type="eggNOG" id="COG2205">
    <property type="taxonomic scope" value="Bacteria"/>
</dbReference>
<dbReference type="KEGG" id="mop:Mesop_2224"/>
<dbReference type="SMART" id="SM00388">
    <property type="entry name" value="HisKA"/>
    <property type="match status" value="1"/>
</dbReference>
<dbReference type="HOGENOM" id="CLU_000445_89_37_5"/>
<accession>F7YDA4</accession>
<dbReference type="InterPro" id="IPR036890">
    <property type="entry name" value="HATPase_C_sf"/>
</dbReference>
<keyword evidence="5" id="KW-0808">Transferase</keyword>
<dbReference type="Pfam" id="PF08521">
    <property type="entry name" value="2CSK_N"/>
    <property type="match status" value="1"/>
</dbReference>
<evidence type="ECO:0000313" key="15">
    <source>
        <dbReference type="EMBL" id="AEH86700.1"/>
    </source>
</evidence>
<feature type="domain" description="Histidine kinase" evidence="13">
    <location>
        <begin position="236"/>
        <end position="445"/>
    </location>
</feature>
<evidence type="ECO:0000256" key="5">
    <source>
        <dbReference type="ARBA" id="ARBA00022679"/>
    </source>
</evidence>
<dbReference type="SUPFAM" id="SSF55874">
    <property type="entry name" value="ATPase domain of HSP90 chaperone/DNA topoisomerase II/histidine kinase"/>
    <property type="match status" value="1"/>
</dbReference>
<organism evidence="15 16">
    <name type="scientific">Mesorhizobium opportunistum (strain LMG 24607 / HAMBI 3007 / WSM2075)</name>
    <dbReference type="NCBI Taxonomy" id="536019"/>
    <lineage>
        <taxon>Bacteria</taxon>
        <taxon>Pseudomonadati</taxon>
        <taxon>Pseudomonadota</taxon>
        <taxon>Alphaproteobacteria</taxon>
        <taxon>Hyphomicrobiales</taxon>
        <taxon>Phyllobacteriaceae</taxon>
        <taxon>Mesorhizobium</taxon>
    </lineage>
</organism>
<protein>
    <recommendedName>
        <fullName evidence="3">histidine kinase</fullName>
        <ecNumber evidence="3">2.7.13.3</ecNumber>
    </recommendedName>
</protein>
<reference evidence="15 16" key="1">
    <citation type="submission" date="2010-10" db="EMBL/GenBank/DDBJ databases">
        <title>Complete sequence of Mesorhizobium opportunistum WSM2075.</title>
        <authorList>
            <consortium name="US DOE Joint Genome Institute"/>
            <person name="Lucas S."/>
            <person name="Copeland A."/>
            <person name="Lapidus A."/>
            <person name="Cheng J.-F."/>
            <person name="Bruce D."/>
            <person name="Goodwin L."/>
            <person name="Pitluck S."/>
            <person name="Chertkov O."/>
            <person name="Misra M."/>
            <person name="Detter J.C."/>
            <person name="Han C."/>
            <person name="Tapia R."/>
            <person name="Land M."/>
            <person name="Hauser L."/>
            <person name="Kyrpides N."/>
            <person name="Ovchinnikova G."/>
            <person name="Mavrommatis K.M."/>
            <person name="Tiwari R.P."/>
            <person name="Howieson J.G."/>
            <person name="O'Hara G.W."/>
            <person name="Nandasena K.G."/>
            <person name="Woyke T."/>
        </authorList>
    </citation>
    <scope>NUCLEOTIDE SEQUENCE [LARGE SCALE GENOMIC DNA]</scope>
    <source>
        <strain evidence="16">LMG 24607 / HAMBI 3007 / WSM2075</strain>
    </source>
</reference>
<dbReference type="CDD" id="cd00075">
    <property type="entry name" value="HATPase"/>
    <property type="match status" value="1"/>
</dbReference>
<evidence type="ECO:0000256" key="6">
    <source>
        <dbReference type="ARBA" id="ARBA00022692"/>
    </source>
</evidence>
<evidence type="ECO:0000256" key="3">
    <source>
        <dbReference type="ARBA" id="ARBA00012438"/>
    </source>
</evidence>
<dbReference type="InterPro" id="IPR005467">
    <property type="entry name" value="His_kinase_dom"/>
</dbReference>
<dbReference type="InterPro" id="IPR003594">
    <property type="entry name" value="HATPase_dom"/>
</dbReference>
<dbReference type="Pfam" id="PF02518">
    <property type="entry name" value="HATPase_c"/>
    <property type="match status" value="1"/>
</dbReference>
<evidence type="ECO:0000256" key="8">
    <source>
        <dbReference type="ARBA" id="ARBA00022777"/>
    </source>
</evidence>